<feature type="transmembrane region" description="Helical" evidence="1">
    <location>
        <begin position="20"/>
        <end position="48"/>
    </location>
</feature>
<keyword evidence="1" id="KW-0472">Membrane</keyword>
<reference evidence="2" key="1">
    <citation type="journal article" date="2017" name="Nature">
        <title>The sunflower genome provides insights into oil metabolism, flowering and Asterid evolution.</title>
        <authorList>
            <person name="Badouin H."/>
            <person name="Gouzy J."/>
            <person name="Grassa C.J."/>
            <person name="Murat F."/>
            <person name="Staton S.E."/>
            <person name="Cottret L."/>
            <person name="Lelandais-Briere C."/>
            <person name="Owens G.L."/>
            <person name="Carrere S."/>
            <person name="Mayjonade B."/>
            <person name="Legrand L."/>
            <person name="Gill N."/>
            <person name="Kane N.C."/>
            <person name="Bowers J.E."/>
            <person name="Hubner S."/>
            <person name="Bellec A."/>
            <person name="Berard A."/>
            <person name="Berges H."/>
            <person name="Blanchet N."/>
            <person name="Boniface M.C."/>
            <person name="Brunel D."/>
            <person name="Catrice O."/>
            <person name="Chaidir N."/>
            <person name="Claudel C."/>
            <person name="Donnadieu C."/>
            <person name="Faraut T."/>
            <person name="Fievet G."/>
            <person name="Helmstetter N."/>
            <person name="King M."/>
            <person name="Knapp S.J."/>
            <person name="Lai Z."/>
            <person name="Le Paslier M.C."/>
            <person name="Lippi Y."/>
            <person name="Lorenzon L."/>
            <person name="Mandel J.R."/>
            <person name="Marage G."/>
            <person name="Marchand G."/>
            <person name="Marquand E."/>
            <person name="Bret-Mestries E."/>
            <person name="Morien E."/>
            <person name="Nambeesan S."/>
            <person name="Nguyen T."/>
            <person name="Pegot-Espagnet P."/>
            <person name="Pouilly N."/>
            <person name="Raftis F."/>
            <person name="Sallet E."/>
            <person name="Schiex T."/>
            <person name="Thomas J."/>
            <person name="Vandecasteele C."/>
            <person name="Vares D."/>
            <person name="Vear F."/>
            <person name="Vautrin S."/>
            <person name="Crespi M."/>
            <person name="Mangin B."/>
            <person name="Burke J.M."/>
            <person name="Salse J."/>
            <person name="Munos S."/>
            <person name="Vincourt P."/>
            <person name="Rieseberg L.H."/>
            <person name="Langlade N.B."/>
        </authorList>
    </citation>
    <scope>NUCLEOTIDE SEQUENCE</scope>
    <source>
        <tissue evidence="2">Leaves</tissue>
    </source>
</reference>
<gene>
    <name evidence="2" type="ORF">HanXRQr2_Chr03g0120301</name>
</gene>
<dbReference type="Proteomes" id="UP000215914">
    <property type="component" value="Unassembled WGS sequence"/>
</dbReference>
<dbReference type="AlphaFoldDB" id="A0A9K3JHA2"/>
<dbReference type="EMBL" id="MNCJ02000318">
    <property type="protein sequence ID" value="KAF5815190.1"/>
    <property type="molecule type" value="Genomic_DNA"/>
</dbReference>
<evidence type="ECO:0000313" key="2">
    <source>
        <dbReference type="EMBL" id="KAF5815190.1"/>
    </source>
</evidence>
<proteinExistence type="predicted"/>
<evidence type="ECO:0000256" key="1">
    <source>
        <dbReference type="SAM" id="Phobius"/>
    </source>
</evidence>
<keyword evidence="1" id="KW-0812">Transmembrane</keyword>
<comment type="caution">
    <text evidence="2">The sequence shown here is derived from an EMBL/GenBank/DDBJ whole genome shotgun (WGS) entry which is preliminary data.</text>
</comment>
<evidence type="ECO:0000313" key="3">
    <source>
        <dbReference type="Proteomes" id="UP000215914"/>
    </source>
</evidence>
<accession>A0A9K3JHA2</accession>
<name>A0A9K3JHA2_HELAN</name>
<keyword evidence="3" id="KW-1185">Reference proteome</keyword>
<keyword evidence="1" id="KW-1133">Transmembrane helix</keyword>
<organism evidence="2 3">
    <name type="scientific">Helianthus annuus</name>
    <name type="common">Common sunflower</name>
    <dbReference type="NCBI Taxonomy" id="4232"/>
    <lineage>
        <taxon>Eukaryota</taxon>
        <taxon>Viridiplantae</taxon>
        <taxon>Streptophyta</taxon>
        <taxon>Embryophyta</taxon>
        <taxon>Tracheophyta</taxon>
        <taxon>Spermatophyta</taxon>
        <taxon>Magnoliopsida</taxon>
        <taxon>eudicotyledons</taxon>
        <taxon>Gunneridae</taxon>
        <taxon>Pentapetalae</taxon>
        <taxon>asterids</taxon>
        <taxon>campanulids</taxon>
        <taxon>Asterales</taxon>
        <taxon>Asteraceae</taxon>
        <taxon>Asteroideae</taxon>
        <taxon>Heliantheae alliance</taxon>
        <taxon>Heliantheae</taxon>
        <taxon>Helianthus</taxon>
    </lineage>
</organism>
<sequence>MLFGADNVGYILFRRCSAMWLLSVVLIDMYAVPTLLRVLISTLLRVLIGDYSGLLPGVAAPVAAMVALTLAMMMTRGVQMGLICCILIQTTKICVGGF</sequence>
<reference evidence="2" key="2">
    <citation type="submission" date="2020-06" db="EMBL/GenBank/DDBJ databases">
        <title>Helianthus annuus Genome sequencing and assembly Release 2.</title>
        <authorList>
            <person name="Gouzy J."/>
            <person name="Langlade N."/>
            <person name="Munos S."/>
        </authorList>
    </citation>
    <scope>NUCLEOTIDE SEQUENCE</scope>
    <source>
        <tissue evidence="2">Leaves</tissue>
    </source>
</reference>
<dbReference type="Gramene" id="mRNA:HanXRQr2_Chr03g0120301">
    <property type="protein sequence ID" value="CDS:HanXRQr2_Chr03g0120301.1"/>
    <property type="gene ID" value="HanXRQr2_Chr03g0120301"/>
</dbReference>
<protein>
    <submittedName>
        <fullName evidence="2">Uncharacterized protein</fullName>
    </submittedName>
</protein>
<feature type="transmembrane region" description="Helical" evidence="1">
    <location>
        <begin position="54"/>
        <end position="73"/>
    </location>
</feature>